<dbReference type="EMBL" id="JSYK01000003">
    <property type="protein sequence ID" value="KIA83646.1"/>
    <property type="molecule type" value="Genomic_DNA"/>
</dbReference>
<evidence type="ECO:0000313" key="2">
    <source>
        <dbReference type="Proteomes" id="UP000031275"/>
    </source>
</evidence>
<dbReference type="InterPro" id="IPR019292">
    <property type="entry name" value="McrC"/>
</dbReference>
<name>A0ABR4ZR80_9FLAO</name>
<organism evidence="1 2">
    <name type="scientific">Kaistella solincola</name>
    <dbReference type="NCBI Taxonomy" id="510955"/>
    <lineage>
        <taxon>Bacteria</taxon>
        <taxon>Pseudomonadati</taxon>
        <taxon>Bacteroidota</taxon>
        <taxon>Flavobacteriia</taxon>
        <taxon>Flavobacteriales</taxon>
        <taxon>Weeksellaceae</taxon>
        <taxon>Chryseobacterium group</taxon>
        <taxon>Kaistella</taxon>
    </lineage>
</organism>
<dbReference type="PANTHER" id="PTHR38733:SF1">
    <property type="entry name" value="TYPE IV METHYL-DIRECTED RESTRICTION ENZYME ECOKMCRBC"/>
    <property type="match status" value="1"/>
</dbReference>
<reference evidence="1 2" key="1">
    <citation type="submission" date="2014-10" db="EMBL/GenBank/DDBJ databases">
        <title>Kaistella solincola genome.</title>
        <authorList>
            <person name="Newman J.D."/>
        </authorList>
    </citation>
    <scope>NUCLEOTIDE SEQUENCE [LARGE SCALE GENOMIC DNA]</scope>
    <source>
        <strain evidence="1 2">DSM 22468</strain>
    </source>
</reference>
<sequence length="485" mass="56689">MKILLSEHRRQTISIADEPITGNHLEFTADLFEKLNPENINIFKTDRGQHHYPFQLQLKENTCDLTANYYVGIDWLIKGEKFVQVEPKINSALITAFVAHTESDDIADPRTQQVEKAAEKAAETAESTVEVDYLSILLDLSGSPRTAPLISSILKIDWDAEQIPIEQKEDRLTPFLIVQFLQILKSIVRKGLKKSYYKVQNNLTNRVKGKILVGHHIKQNIFKNRITKTYCEYQEFGVNDLENRFLKKAFAFAVNYVQNDEIFFVQKNTDKSVFFKEELLHIINYCRPAFENVSNEIKEEELKNVKFNPFFKEYKEGIKLGGYILKKFSYNISNTTETKIFTPPFWIDMPILFELYFYRQLLQSNPKYATEIKYQFSTYGNSLDILITQPGFQMVIDTKYKLQHKSQDVHADIRQVSGYTRLNKVRKELGIDKDDERHIDCLIVYPDLNAQKNQDFNLEYIIEKRSELLAYHKVYKLGISLPIIL</sequence>
<protein>
    <recommendedName>
        <fullName evidence="3">Restriction endonuclease</fullName>
    </recommendedName>
</protein>
<evidence type="ECO:0008006" key="3">
    <source>
        <dbReference type="Google" id="ProtNLM"/>
    </source>
</evidence>
<dbReference type="RefSeq" id="WP_039345092.1">
    <property type="nucleotide sequence ID" value="NZ_JSYK01000003.1"/>
</dbReference>
<keyword evidence="2" id="KW-1185">Reference proteome</keyword>
<evidence type="ECO:0000313" key="1">
    <source>
        <dbReference type="EMBL" id="KIA83646.1"/>
    </source>
</evidence>
<gene>
    <name evidence="1" type="ORF">OA84_09170</name>
</gene>
<proteinExistence type="predicted"/>
<dbReference type="PANTHER" id="PTHR38733">
    <property type="entry name" value="PROTEIN MCRC"/>
    <property type="match status" value="1"/>
</dbReference>
<accession>A0ABR4ZR80</accession>
<dbReference type="Pfam" id="PF10117">
    <property type="entry name" value="McrBC"/>
    <property type="match status" value="1"/>
</dbReference>
<comment type="caution">
    <text evidence="1">The sequence shown here is derived from an EMBL/GenBank/DDBJ whole genome shotgun (WGS) entry which is preliminary data.</text>
</comment>
<dbReference type="Proteomes" id="UP000031275">
    <property type="component" value="Unassembled WGS sequence"/>
</dbReference>